<dbReference type="AlphaFoldDB" id="A0A6N1X3W3"/>
<keyword evidence="2" id="KW-0812">Transmembrane</keyword>
<dbReference type="KEGG" id="aant:HUK68_05760"/>
<dbReference type="EMBL" id="CP054840">
    <property type="protein sequence ID" value="QKV52450.1"/>
    <property type="molecule type" value="Genomic_DNA"/>
</dbReference>
<dbReference type="Proteomes" id="UP000509579">
    <property type="component" value="Chromosome"/>
</dbReference>
<reference evidence="3 4" key="1">
    <citation type="submission" date="2020-06" db="EMBL/GenBank/DDBJ databases">
        <title>Acidovorax antarctica sp. nov., isolated from Corinth ice sheet soil, Antarctic Fields Peninsula.</title>
        <authorList>
            <person name="Xu Q."/>
            <person name="Peng F."/>
        </authorList>
    </citation>
    <scope>NUCLEOTIDE SEQUENCE [LARGE SCALE GENOMIC DNA]</scope>
    <source>
        <strain evidence="3 4">16-35-5</strain>
    </source>
</reference>
<protein>
    <submittedName>
        <fullName evidence="3">Uncharacterized protein</fullName>
    </submittedName>
</protein>
<gene>
    <name evidence="3" type="ORF">HUK68_05760</name>
</gene>
<accession>A0A6N1X3W3</accession>
<feature type="region of interest" description="Disordered" evidence="1">
    <location>
        <begin position="50"/>
        <end position="73"/>
    </location>
</feature>
<sequence length="110" mass="11587">MPNNSTASGPVLSYADRAPPYPVDLDFDWGFETSPPPSYETLGYPAGEDGAGWQAWADPAEPAGDAGDPPLPHDMGRCSPDLLLAVTGQLLVVFACFYAGLGSYVPLDIQ</sequence>
<evidence type="ECO:0000256" key="1">
    <source>
        <dbReference type="SAM" id="MobiDB-lite"/>
    </source>
</evidence>
<proteinExistence type="predicted"/>
<keyword evidence="2" id="KW-0472">Membrane</keyword>
<feature type="compositionally biased region" description="Low complexity" evidence="1">
    <location>
        <begin position="55"/>
        <end position="68"/>
    </location>
</feature>
<evidence type="ECO:0000313" key="3">
    <source>
        <dbReference type="EMBL" id="QKV52450.1"/>
    </source>
</evidence>
<organism evidence="3 4">
    <name type="scientific">Comamonas antarctica</name>
    <dbReference type="NCBI Taxonomy" id="2743470"/>
    <lineage>
        <taxon>Bacteria</taxon>
        <taxon>Pseudomonadati</taxon>
        <taxon>Pseudomonadota</taxon>
        <taxon>Betaproteobacteria</taxon>
        <taxon>Burkholderiales</taxon>
        <taxon>Comamonadaceae</taxon>
        <taxon>Comamonas</taxon>
    </lineage>
</organism>
<keyword evidence="4" id="KW-1185">Reference proteome</keyword>
<keyword evidence="2" id="KW-1133">Transmembrane helix</keyword>
<evidence type="ECO:0000313" key="4">
    <source>
        <dbReference type="Proteomes" id="UP000509579"/>
    </source>
</evidence>
<name>A0A6N1X3W3_9BURK</name>
<feature type="transmembrane region" description="Helical" evidence="2">
    <location>
        <begin position="82"/>
        <end position="101"/>
    </location>
</feature>
<dbReference type="RefSeq" id="WP_175503331.1">
    <property type="nucleotide sequence ID" value="NZ_CP054840.1"/>
</dbReference>
<evidence type="ECO:0000256" key="2">
    <source>
        <dbReference type="SAM" id="Phobius"/>
    </source>
</evidence>